<dbReference type="Proteomes" id="UP000510647">
    <property type="component" value="Chromosome 4"/>
</dbReference>
<evidence type="ECO:0000256" key="1">
    <source>
        <dbReference type="ARBA" id="ARBA00004123"/>
    </source>
</evidence>
<proteinExistence type="inferred from homology"/>
<evidence type="ECO:0000256" key="2">
    <source>
        <dbReference type="ARBA" id="ARBA00004574"/>
    </source>
</evidence>
<feature type="domain" description="Shelterin complex subunit TPP1/Est3" evidence="9">
    <location>
        <begin position="18"/>
        <end position="181"/>
    </location>
</feature>
<dbReference type="Gene3D" id="2.40.50.960">
    <property type="match status" value="1"/>
</dbReference>
<evidence type="ECO:0000256" key="3">
    <source>
        <dbReference type="ARBA" id="ARBA00022454"/>
    </source>
</evidence>
<protein>
    <recommendedName>
        <fullName evidence="7">Telomere replication protein EST3</fullName>
    </recommendedName>
</protein>
<evidence type="ECO:0000313" key="11">
    <source>
        <dbReference type="Proteomes" id="UP000510647"/>
    </source>
</evidence>
<dbReference type="InterPro" id="IPR019437">
    <property type="entry name" value="TPP1/Est3"/>
</dbReference>
<organism evidence="10 11">
    <name type="scientific">Torulaspora globosa</name>
    <dbReference type="NCBI Taxonomy" id="48254"/>
    <lineage>
        <taxon>Eukaryota</taxon>
        <taxon>Fungi</taxon>
        <taxon>Dikarya</taxon>
        <taxon>Ascomycota</taxon>
        <taxon>Saccharomycotina</taxon>
        <taxon>Saccharomycetes</taxon>
        <taxon>Saccharomycetales</taxon>
        <taxon>Saccharomycetaceae</taxon>
        <taxon>Torulaspora</taxon>
    </lineage>
</organism>
<dbReference type="OrthoDB" id="4069148at2759"/>
<accession>A0A7H9HVL8</accession>
<dbReference type="Pfam" id="PF10341">
    <property type="entry name" value="TPP1"/>
    <property type="match status" value="1"/>
</dbReference>
<comment type="subcellular location">
    <subcellularLocation>
        <location evidence="2">Chromosome</location>
        <location evidence="2">Telomere</location>
    </subcellularLocation>
    <subcellularLocation>
        <location evidence="1">Nucleus</location>
    </subcellularLocation>
</comment>
<dbReference type="GO" id="GO:0005697">
    <property type="term" value="C:telomerase holoenzyme complex"/>
    <property type="evidence" value="ECO:0007669"/>
    <property type="project" value="InterPro"/>
</dbReference>
<keyword evidence="4" id="KW-0779">Telomere</keyword>
<keyword evidence="3" id="KW-0158">Chromosome</keyword>
<comment type="similarity">
    <text evidence="6">Belongs to the EST3 family.</text>
</comment>
<evidence type="ECO:0000256" key="8">
    <source>
        <dbReference type="ARBA" id="ARBA00024878"/>
    </source>
</evidence>
<sequence>MPRIILPSRSRQKDNVFLQPWLETQLKERQDRTSATLQPPVFNFIPKLPEKEMTKPHTSTQILRNPCHFVKITKFYKVDAFKVFASVRDDKYQILVEFTPHCVSEFERRHRSRITYDTVNSVCIIGDCKLFYKDRLYVLQNYNLDITSFKTTTNRILQRVPVLVVNQISRFEMDQVDSLDQYPFVYTV</sequence>
<evidence type="ECO:0000256" key="6">
    <source>
        <dbReference type="ARBA" id="ARBA00023777"/>
    </source>
</evidence>
<gene>
    <name evidence="10" type="ORF">HG537_0D04950</name>
</gene>
<comment type="function">
    <text evidence="8">Component of the telomerase complex involved in telomere replication. Stimulates RNA/DNA heteroduplex unwinding which favors the telomere replication by the telomerase.</text>
</comment>
<evidence type="ECO:0000259" key="9">
    <source>
        <dbReference type="Pfam" id="PF10341"/>
    </source>
</evidence>
<reference evidence="10 11" key="1">
    <citation type="submission" date="2020-06" db="EMBL/GenBank/DDBJ databases">
        <title>The yeast mating-type switching endonuclease HO is a domesticated member of an unorthodox homing genetic element family.</title>
        <authorList>
            <person name="Coughlan A.Y."/>
            <person name="Lombardi L."/>
            <person name="Braun-Galleani S."/>
            <person name="Martos A.R."/>
            <person name="Galeote V."/>
            <person name="Bigey F."/>
            <person name="Dequin S."/>
            <person name="Byrne K.P."/>
            <person name="Wolfe K.H."/>
        </authorList>
    </citation>
    <scope>NUCLEOTIDE SEQUENCE [LARGE SCALE GENOMIC DNA]</scope>
    <source>
        <strain evidence="10 11">CBS2947</strain>
    </source>
</reference>
<dbReference type="AlphaFoldDB" id="A0A7H9HVL8"/>
<evidence type="ECO:0000256" key="4">
    <source>
        <dbReference type="ARBA" id="ARBA00022895"/>
    </source>
</evidence>
<evidence type="ECO:0000256" key="7">
    <source>
        <dbReference type="ARBA" id="ARBA00023906"/>
    </source>
</evidence>
<keyword evidence="11" id="KW-1185">Reference proteome</keyword>
<name>A0A7H9HVL8_9SACH</name>
<dbReference type="GO" id="GO:0042162">
    <property type="term" value="F:telomeric DNA binding"/>
    <property type="evidence" value="ECO:0007669"/>
    <property type="project" value="InterPro"/>
</dbReference>
<evidence type="ECO:0000313" key="10">
    <source>
        <dbReference type="EMBL" id="QLQ80495.1"/>
    </source>
</evidence>
<dbReference type="GO" id="GO:0007004">
    <property type="term" value="P:telomere maintenance via telomerase"/>
    <property type="evidence" value="ECO:0007669"/>
    <property type="project" value="InterPro"/>
</dbReference>
<keyword evidence="5" id="KW-0539">Nucleus</keyword>
<evidence type="ECO:0000256" key="5">
    <source>
        <dbReference type="ARBA" id="ARBA00023242"/>
    </source>
</evidence>
<dbReference type="EMBL" id="CP059270">
    <property type="protein sequence ID" value="QLQ80495.1"/>
    <property type="molecule type" value="Genomic_DNA"/>
</dbReference>
<dbReference type="GO" id="GO:0000781">
    <property type="term" value="C:chromosome, telomeric region"/>
    <property type="evidence" value="ECO:0007669"/>
    <property type="project" value="UniProtKB-SubCell"/>
</dbReference>